<dbReference type="Pfam" id="PF02545">
    <property type="entry name" value="Maf"/>
    <property type="match status" value="1"/>
</dbReference>
<proteinExistence type="inferred from homology"/>
<gene>
    <name evidence="3" type="ORF">METZ01_LOCUS335807</name>
</gene>
<dbReference type="PANTHER" id="PTHR43213:SF5">
    <property type="entry name" value="BIFUNCTIONAL DTTP_UTP PYROPHOSPHATASE_METHYLTRANSFERASE PROTEIN-RELATED"/>
    <property type="match status" value="1"/>
</dbReference>
<dbReference type="AlphaFoldDB" id="A0A382QBN6"/>
<evidence type="ECO:0000256" key="2">
    <source>
        <dbReference type="ARBA" id="ARBA00022801"/>
    </source>
</evidence>
<organism evidence="3">
    <name type="scientific">marine metagenome</name>
    <dbReference type="NCBI Taxonomy" id="408172"/>
    <lineage>
        <taxon>unclassified sequences</taxon>
        <taxon>metagenomes</taxon>
        <taxon>ecological metagenomes</taxon>
    </lineage>
</organism>
<dbReference type="EMBL" id="UINC01113383">
    <property type="protein sequence ID" value="SVC82953.1"/>
    <property type="molecule type" value="Genomic_DNA"/>
</dbReference>
<dbReference type="SUPFAM" id="SSF52972">
    <property type="entry name" value="ITPase-like"/>
    <property type="match status" value="1"/>
</dbReference>
<evidence type="ECO:0000256" key="1">
    <source>
        <dbReference type="ARBA" id="ARBA00001968"/>
    </source>
</evidence>
<accession>A0A382QBN6</accession>
<dbReference type="InterPro" id="IPR003697">
    <property type="entry name" value="Maf-like"/>
</dbReference>
<dbReference type="NCBIfam" id="TIGR00172">
    <property type="entry name" value="maf"/>
    <property type="match status" value="1"/>
</dbReference>
<dbReference type="PANTHER" id="PTHR43213">
    <property type="entry name" value="BIFUNCTIONAL DTTP/UTP PYROPHOSPHATASE/METHYLTRANSFERASE PROTEIN-RELATED"/>
    <property type="match status" value="1"/>
</dbReference>
<dbReference type="Gene3D" id="3.90.950.10">
    <property type="match status" value="1"/>
</dbReference>
<evidence type="ECO:0000313" key="3">
    <source>
        <dbReference type="EMBL" id="SVC82953.1"/>
    </source>
</evidence>
<sequence>MLKEKLKNKKIILGSSSPRRKELLKFLDIIFEVRLSDFDENYPANLEVKEVAEFLATKKNKELSKTLKKEEILITADTIVSKSGKILNKPKDKKQAIQMLELLSGDKHEVITAVCISNKKKKVVFSCTTDVYFKHLMLEEIIFYVNKYQPFDKAGAYGIQEWIGLIGINAINGSYYNVVGLPITRLYQELVQFIK</sequence>
<reference evidence="3" key="1">
    <citation type="submission" date="2018-05" db="EMBL/GenBank/DDBJ databases">
        <authorList>
            <person name="Lanie J.A."/>
            <person name="Ng W.-L."/>
            <person name="Kazmierczak K.M."/>
            <person name="Andrzejewski T.M."/>
            <person name="Davidsen T.M."/>
            <person name="Wayne K.J."/>
            <person name="Tettelin H."/>
            <person name="Glass J.I."/>
            <person name="Rusch D."/>
            <person name="Podicherti R."/>
            <person name="Tsui H.-C.T."/>
            <person name="Winkler M.E."/>
        </authorList>
    </citation>
    <scope>NUCLEOTIDE SEQUENCE</scope>
</reference>
<protein>
    <recommendedName>
        <fullName evidence="4">Septum formation protein Maf</fullName>
    </recommendedName>
</protein>
<evidence type="ECO:0008006" key="4">
    <source>
        <dbReference type="Google" id="ProtNLM"/>
    </source>
</evidence>
<dbReference type="InterPro" id="IPR029001">
    <property type="entry name" value="ITPase-like_fam"/>
</dbReference>
<dbReference type="GO" id="GO:0047429">
    <property type="term" value="F:nucleoside triphosphate diphosphatase activity"/>
    <property type="evidence" value="ECO:0007669"/>
    <property type="project" value="InterPro"/>
</dbReference>
<dbReference type="PIRSF" id="PIRSF006305">
    <property type="entry name" value="Maf"/>
    <property type="match status" value="1"/>
</dbReference>
<keyword evidence="2" id="KW-0378">Hydrolase</keyword>
<dbReference type="CDD" id="cd00555">
    <property type="entry name" value="Maf"/>
    <property type="match status" value="1"/>
</dbReference>
<comment type="cofactor">
    <cofactor evidence="1">
        <name>a divalent metal cation</name>
        <dbReference type="ChEBI" id="CHEBI:60240"/>
    </cofactor>
</comment>
<name>A0A382QBN6_9ZZZZ</name>
<dbReference type="HAMAP" id="MF_00528">
    <property type="entry name" value="Maf"/>
    <property type="match status" value="1"/>
</dbReference>